<dbReference type="OrthoDB" id="4557830at2"/>
<feature type="transmembrane region" description="Helical" evidence="1">
    <location>
        <begin position="7"/>
        <end position="25"/>
    </location>
</feature>
<name>A0A5B0VZZ1_RHITR</name>
<dbReference type="InterPro" id="IPR021214">
    <property type="entry name" value="DUF2568"/>
</dbReference>
<sequence length="108" mass="11221">MKAIALGIRFVLELCILASLAALAAHLAVPLLIQALMGLVFCAAGAVIWGTFLSPKRKYEIGPAGRLILEAGFFLGAALILNYVGWPALAIALIVVAAADRIALALLP</sequence>
<keyword evidence="1" id="KW-1133">Transmembrane helix</keyword>
<dbReference type="AlphaFoldDB" id="A0A5B0VZZ1"/>
<dbReference type="Proteomes" id="UP000323608">
    <property type="component" value="Unassembled WGS sequence"/>
</dbReference>
<keyword evidence="1" id="KW-0472">Membrane</keyword>
<comment type="caution">
    <text evidence="2">The sequence shown here is derived from an EMBL/GenBank/DDBJ whole genome shotgun (WGS) entry which is preliminary data.</text>
</comment>
<organism evidence="2 3">
    <name type="scientific">Rhizobium tropici</name>
    <dbReference type="NCBI Taxonomy" id="398"/>
    <lineage>
        <taxon>Bacteria</taxon>
        <taxon>Pseudomonadati</taxon>
        <taxon>Pseudomonadota</taxon>
        <taxon>Alphaproteobacteria</taxon>
        <taxon>Hyphomicrobiales</taxon>
        <taxon>Rhizobiaceae</taxon>
        <taxon>Rhizobium/Agrobacterium group</taxon>
        <taxon>Rhizobium</taxon>
    </lineage>
</organism>
<proteinExistence type="predicted"/>
<evidence type="ECO:0000256" key="1">
    <source>
        <dbReference type="SAM" id="Phobius"/>
    </source>
</evidence>
<evidence type="ECO:0000313" key="2">
    <source>
        <dbReference type="EMBL" id="KAA1180197.1"/>
    </source>
</evidence>
<feature type="transmembrane region" description="Helical" evidence="1">
    <location>
        <begin position="31"/>
        <end position="52"/>
    </location>
</feature>
<keyword evidence="1" id="KW-0812">Transmembrane</keyword>
<reference evidence="2 3" key="1">
    <citation type="submission" date="2019-07" db="EMBL/GenBank/DDBJ databases">
        <title>The Draft Genome Sequence of Rhizobium tropici SARCC-755 Associated with Superior Nodulation on Pigeonpea (Cajanus cajan (L.) Millsp.).</title>
        <authorList>
            <person name="Bopape F.L."/>
            <person name="Hassen A.I."/>
            <person name="Swanevelder Z.H."/>
            <person name="Gwata E.T."/>
        </authorList>
    </citation>
    <scope>NUCLEOTIDE SEQUENCE [LARGE SCALE GENOMIC DNA]</scope>
    <source>
        <strain evidence="2 3">SARCC-755</strain>
    </source>
</reference>
<gene>
    <name evidence="2" type="ORF">FP026_15235</name>
</gene>
<dbReference type="EMBL" id="VNIP01000008">
    <property type="protein sequence ID" value="KAA1180197.1"/>
    <property type="molecule type" value="Genomic_DNA"/>
</dbReference>
<evidence type="ECO:0000313" key="3">
    <source>
        <dbReference type="Proteomes" id="UP000323608"/>
    </source>
</evidence>
<dbReference type="RefSeq" id="WP_149635453.1">
    <property type="nucleotide sequence ID" value="NZ_VNIP01000008.1"/>
</dbReference>
<dbReference type="Pfam" id="PF10823">
    <property type="entry name" value="DUF2568"/>
    <property type="match status" value="1"/>
</dbReference>
<protein>
    <submittedName>
        <fullName evidence="2">DUF2568 domain-containing protein</fullName>
    </submittedName>
</protein>
<accession>A0A5B0VZZ1</accession>